<comment type="pathway">
    <text evidence="1">Nucleotide-sugar biosynthesis; UDP-alpha-D-glucuronate biosynthesis; UDP-alpha-D-glucuronate from UDP-alpha-D-glucose: step 1/1.</text>
</comment>
<dbReference type="PANTHER" id="PTHR43750:SF3">
    <property type="entry name" value="UDP-GLUCOSE 6-DEHYDROGENASE TUAD"/>
    <property type="match status" value="1"/>
</dbReference>
<evidence type="ECO:0000256" key="9">
    <source>
        <dbReference type="PIRSR" id="PIRSR500134-1"/>
    </source>
</evidence>
<protein>
    <recommendedName>
        <fullName evidence="3 8">UDP-glucose 6-dehydrogenase</fullName>
        <ecNumber evidence="3 8">1.1.1.22</ecNumber>
    </recommendedName>
</protein>
<dbReference type="KEGG" id="tfu:Tfu_2544"/>
<evidence type="ECO:0000256" key="11">
    <source>
        <dbReference type="PIRSR" id="PIRSR500134-3"/>
    </source>
</evidence>
<dbReference type="NCBIfam" id="TIGR03026">
    <property type="entry name" value="NDP-sugDHase"/>
    <property type="match status" value="1"/>
</dbReference>
<evidence type="ECO:0000256" key="8">
    <source>
        <dbReference type="PIRNR" id="PIRNR000124"/>
    </source>
</evidence>
<dbReference type="STRING" id="269800.Tfu_2544"/>
<dbReference type="UniPathway" id="UPA00038">
    <property type="reaction ID" value="UER00491"/>
</dbReference>
<feature type="binding site" evidence="10">
    <location>
        <begin position="278"/>
        <end position="282"/>
    </location>
    <ligand>
        <name>substrate</name>
    </ligand>
</feature>
<evidence type="ECO:0000256" key="3">
    <source>
        <dbReference type="ARBA" id="ARBA00012954"/>
    </source>
</evidence>
<organism evidence="13">
    <name type="scientific">Thermobifida fusca (strain YX)</name>
    <dbReference type="NCBI Taxonomy" id="269800"/>
    <lineage>
        <taxon>Bacteria</taxon>
        <taxon>Bacillati</taxon>
        <taxon>Actinomycetota</taxon>
        <taxon>Actinomycetes</taxon>
        <taxon>Streptosporangiales</taxon>
        <taxon>Nocardiopsidaceae</taxon>
        <taxon>Thermobifida</taxon>
    </lineage>
</organism>
<dbReference type="Pfam" id="PF03721">
    <property type="entry name" value="UDPG_MGDP_dh_N"/>
    <property type="match status" value="1"/>
</dbReference>
<feature type="binding site" evidence="11">
    <location>
        <position position="147"/>
    </location>
    <ligand>
        <name>NAD(+)</name>
        <dbReference type="ChEBI" id="CHEBI:57540"/>
    </ligand>
</feature>
<dbReference type="Gene3D" id="1.20.5.100">
    <property type="entry name" value="Cytochrome c1, transmembrane anchor, C-terminal"/>
    <property type="match status" value="1"/>
</dbReference>
<dbReference type="PIRSF" id="PIRSF500134">
    <property type="entry name" value="UDPglc_DH_bac"/>
    <property type="match status" value="1"/>
</dbReference>
<sequence>MEQPADSIPRPVGEEGLIPLAEKQRLRIAVLGTGYLGATHAACMADLGFDVLGLDTDQSKIASLSSGRVPFYEPGLEEVLNRNLAAGRLRFTTDYAEVAAFADVHFICVGTPQQANSNAADLRYVDAVVDTLAPLLTRPAVIIGKSTVPVGTAARLAARFRALAPAGEAVELGWSPEFLRESHGVEDTLNPNRIVLGTDSPRVEQVMREICASQIERGIPFLVTDLQTAELVKVSANAFLATKISFINAMAEVCEAVGADVIQLAKALSYDDRIGGKFLGPGLGFGGGCLPKDIRAFMARADELGVESALSFLREVDAINQRRRARTIDIARGLIGGSFAGRTVGVLGASFKPNSDDIRDSPALDVAATINSLGARVTVYDPEALENAKRAYPQLNFAHTMLEAVRDAEVVLLLTEWAEFRDADPDELGKVVAEKRIVDGRNALDPDYWRSRGWTYRALGRP</sequence>
<dbReference type="PIRSF" id="PIRSF000124">
    <property type="entry name" value="UDPglc_GDPman_dh"/>
    <property type="match status" value="1"/>
</dbReference>
<feature type="binding site" evidence="10">
    <location>
        <begin position="178"/>
        <end position="181"/>
    </location>
    <ligand>
        <name>substrate</name>
    </ligand>
</feature>
<evidence type="ECO:0000256" key="6">
    <source>
        <dbReference type="ARBA" id="ARBA00047473"/>
    </source>
</evidence>
<dbReference type="AlphaFoldDB" id="Q47LU5"/>
<evidence type="ECO:0000256" key="4">
    <source>
        <dbReference type="ARBA" id="ARBA00023002"/>
    </source>
</evidence>
<dbReference type="Gene3D" id="3.40.50.720">
    <property type="entry name" value="NAD(P)-binding Rossmann-like Domain"/>
    <property type="match status" value="2"/>
</dbReference>
<evidence type="ECO:0000256" key="2">
    <source>
        <dbReference type="ARBA" id="ARBA00006601"/>
    </source>
</evidence>
<keyword evidence="4 8" id="KW-0560">Oxidoreductase</keyword>
<evidence type="ECO:0000256" key="1">
    <source>
        <dbReference type="ARBA" id="ARBA00004701"/>
    </source>
</evidence>
<dbReference type="SUPFAM" id="SSF52413">
    <property type="entry name" value="UDP-glucose/GDP-mannose dehydrogenase C-terminal domain"/>
    <property type="match status" value="1"/>
</dbReference>
<dbReference type="InterPro" id="IPR036220">
    <property type="entry name" value="UDP-Glc/GDP-Man_DH_C_sf"/>
</dbReference>
<dbReference type="GO" id="GO:0000271">
    <property type="term" value="P:polysaccharide biosynthetic process"/>
    <property type="evidence" value="ECO:0007669"/>
    <property type="project" value="InterPro"/>
</dbReference>
<feature type="binding site" evidence="11">
    <location>
        <position position="181"/>
    </location>
    <ligand>
        <name>NAD(+)</name>
        <dbReference type="ChEBI" id="CHEBI:57540"/>
    </ligand>
</feature>
<dbReference type="InterPro" id="IPR014026">
    <property type="entry name" value="UDP-Glc/GDP-Man_DH_dimer"/>
</dbReference>
<dbReference type="HOGENOM" id="CLU_023810_1_2_11"/>
<dbReference type="GO" id="GO:0006065">
    <property type="term" value="P:UDP-glucuronate biosynthetic process"/>
    <property type="evidence" value="ECO:0007669"/>
    <property type="project" value="UniProtKB-UniPathway"/>
</dbReference>
<dbReference type="FunFam" id="1.20.5.100:FF:000001">
    <property type="entry name" value="UDP-glucose 6-dehydrogenase"/>
    <property type="match status" value="1"/>
</dbReference>
<feature type="binding site" evidence="11">
    <location>
        <position position="111"/>
    </location>
    <ligand>
        <name>NAD(+)</name>
        <dbReference type="ChEBI" id="CHEBI:57540"/>
    </ligand>
</feature>
<comment type="function">
    <text evidence="7">Catalyzes the conversion of UDP-glucose into UDP-glucuronate, one of the precursors of teichuronic acid.</text>
</comment>
<dbReference type="InterPro" id="IPR001732">
    <property type="entry name" value="UDP-Glc/GDP-Man_DH_N"/>
</dbReference>
<name>Q47LU5_THEFY</name>
<proteinExistence type="inferred from homology"/>
<feature type="binding site" evidence="10">
    <location>
        <position position="233"/>
    </location>
    <ligand>
        <name>substrate</name>
    </ligand>
</feature>
<dbReference type="PANTHER" id="PTHR43750">
    <property type="entry name" value="UDP-GLUCOSE 6-DEHYDROGENASE TUAD"/>
    <property type="match status" value="1"/>
</dbReference>
<feature type="binding site" evidence="11">
    <location>
        <position position="359"/>
    </location>
    <ligand>
        <name>NAD(+)</name>
        <dbReference type="ChEBI" id="CHEBI:57540"/>
    </ligand>
</feature>
<evidence type="ECO:0000256" key="5">
    <source>
        <dbReference type="ARBA" id="ARBA00023027"/>
    </source>
</evidence>
<dbReference type="InterPro" id="IPR014027">
    <property type="entry name" value="UDP-Glc/GDP-Man_DH_C"/>
</dbReference>
<dbReference type="SUPFAM" id="SSF51735">
    <property type="entry name" value="NAD(P)-binding Rossmann-fold domains"/>
    <property type="match status" value="1"/>
</dbReference>
<feature type="binding site" evidence="10">
    <location>
        <position position="352"/>
    </location>
    <ligand>
        <name>substrate</name>
    </ligand>
</feature>
<dbReference type="Pfam" id="PF00984">
    <property type="entry name" value="UDPG_MGDP_dh"/>
    <property type="match status" value="1"/>
</dbReference>
<comment type="catalytic activity">
    <reaction evidence="6 8">
        <text>UDP-alpha-D-glucose + 2 NAD(+) + H2O = UDP-alpha-D-glucuronate + 2 NADH + 3 H(+)</text>
        <dbReference type="Rhea" id="RHEA:23596"/>
        <dbReference type="ChEBI" id="CHEBI:15377"/>
        <dbReference type="ChEBI" id="CHEBI:15378"/>
        <dbReference type="ChEBI" id="CHEBI:57540"/>
        <dbReference type="ChEBI" id="CHEBI:57945"/>
        <dbReference type="ChEBI" id="CHEBI:58052"/>
        <dbReference type="ChEBI" id="CHEBI:58885"/>
        <dbReference type="EC" id="1.1.1.22"/>
    </reaction>
</comment>
<feature type="binding site" evidence="10">
    <location>
        <position position="286"/>
    </location>
    <ligand>
        <name>substrate</name>
    </ligand>
</feature>
<dbReference type="GO" id="GO:0051287">
    <property type="term" value="F:NAD binding"/>
    <property type="evidence" value="ECO:0007669"/>
    <property type="project" value="InterPro"/>
</dbReference>
<dbReference type="eggNOG" id="COG1004">
    <property type="taxonomic scope" value="Bacteria"/>
</dbReference>
<keyword evidence="5 8" id="KW-0520">NAD</keyword>
<dbReference type="InterPro" id="IPR008927">
    <property type="entry name" value="6-PGluconate_DH-like_C_sf"/>
</dbReference>
<evidence type="ECO:0000313" key="13">
    <source>
        <dbReference type="EMBL" id="AAZ56577.1"/>
    </source>
</evidence>
<feature type="binding site" evidence="11">
    <location>
        <position position="292"/>
    </location>
    <ligand>
        <name>NAD(+)</name>
        <dbReference type="ChEBI" id="CHEBI:57540"/>
    </ligand>
</feature>
<dbReference type="SMART" id="SM00984">
    <property type="entry name" value="UDPG_MGDP_dh_C"/>
    <property type="match status" value="1"/>
</dbReference>
<dbReference type="SUPFAM" id="SSF48179">
    <property type="entry name" value="6-phosphogluconate dehydrogenase C-terminal domain-like"/>
    <property type="match status" value="1"/>
</dbReference>
<accession>Q47LU5</accession>
<dbReference type="InterPro" id="IPR036291">
    <property type="entry name" value="NAD(P)-bd_dom_sf"/>
</dbReference>
<comment type="similarity">
    <text evidence="2 8">Belongs to the UDP-glucose/GDP-mannose dehydrogenase family.</text>
</comment>
<reference evidence="13" key="1">
    <citation type="submission" date="2005-07" db="EMBL/GenBank/DDBJ databases">
        <title>Complete sequence of Thermobifida fusca YX.</title>
        <authorList>
            <consortium name="US DOE Joint Genome Institute"/>
            <person name="Copeland A."/>
            <person name="Lucas S."/>
            <person name="Lapidus A."/>
            <person name="Barry K."/>
            <person name="Detter J.C."/>
            <person name="Glavina T."/>
            <person name="Hammon N."/>
            <person name="Israni S."/>
            <person name="Pitluck S."/>
            <person name="Di Bartolo G."/>
            <person name="Chain P."/>
            <person name="Schmutz J."/>
            <person name="Larimer F."/>
            <person name="Land M."/>
            <person name="Lykidis A."/>
            <person name="Richardson P."/>
        </authorList>
    </citation>
    <scope>NUCLEOTIDE SEQUENCE</scope>
    <source>
        <strain evidence="13">YX</strain>
    </source>
</reference>
<feature type="binding site" evidence="11">
    <location>
        <position position="55"/>
    </location>
    <ligand>
        <name>NAD(+)</name>
        <dbReference type="ChEBI" id="CHEBI:57540"/>
    </ligand>
</feature>
<dbReference type="EC" id="1.1.1.22" evidence="3 8"/>
<dbReference type="InterPro" id="IPR017476">
    <property type="entry name" value="UDP-Glc/GDP-Man"/>
</dbReference>
<feature type="active site" description="Nucleophile" evidence="9">
    <location>
        <position position="289"/>
    </location>
</feature>
<evidence type="ECO:0000256" key="10">
    <source>
        <dbReference type="PIRSR" id="PIRSR500134-2"/>
    </source>
</evidence>
<dbReference type="EMBL" id="CP000088">
    <property type="protein sequence ID" value="AAZ56577.1"/>
    <property type="molecule type" value="Genomic_DNA"/>
</dbReference>
<evidence type="ECO:0000256" key="7">
    <source>
        <dbReference type="ARBA" id="ARBA00053241"/>
    </source>
</evidence>
<feature type="binding site" evidence="11">
    <location>
        <position position="60"/>
    </location>
    <ligand>
        <name>NAD(+)</name>
        <dbReference type="ChEBI" id="CHEBI:57540"/>
    </ligand>
</feature>
<gene>
    <name evidence="13" type="ordered locus">Tfu_2544</name>
</gene>
<evidence type="ECO:0000259" key="12">
    <source>
        <dbReference type="SMART" id="SM00984"/>
    </source>
</evidence>
<feature type="domain" description="UDP-glucose/GDP-mannose dehydrogenase C-terminal" evidence="12">
    <location>
        <begin position="345"/>
        <end position="446"/>
    </location>
</feature>
<dbReference type="InterPro" id="IPR028357">
    <property type="entry name" value="UDPglc_DH_bac"/>
</dbReference>
<dbReference type="Pfam" id="PF03720">
    <property type="entry name" value="UDPG_MGDP_dh_C"/>
    <property type="match status" value="1"/>
</dbReference>
<dbReference type="GO" id="GO:0003979">
    <property type="term" value="F:UDP-glucose 6-dehydrogenase activity"/>
    <property type="evidence" value="ECO:0007669"/>
    <property type="project" value="UniProtKB-EC"/>
</dbReference>